<dbReference type="Pfam" id="PF13443">
    <property type="entry name" value="HTH_26"/>
    <property type="match status" value="1"/>
</dbReference>
<dbReference type="GO" id="GO:0003677">
    <property type="term" value="F:DNA binding"/>
    <property type="evidence" value="ECO:0007669"/>
    <property type="project" value="InterPro"/>
</dbReference>
<dbReference type="Gene3D" id="1.10.260.40">
    <property type="entry name" value="lambda repressor-like DNA-binding domains"/>
    <property type="match status" value="1"/>
</dbReference>
<evidence type="ECO:0000259" key="2">
    <source>
        <dbReference type="PROSITE" id="PS50943"/>
    </source>
</evidence>
<dbReference type="RefSeq" id="WP_004806641.1">
    <property type="nucleotide sequence ID" value="NZ_CP116394.1"/>
</dbReference>
<dbReference type="InterPro" id="IPR001387">
    <property type="entry name" value="Cro/C1-type_HTH"/>
</dbReference>
<evidence type="ECO:0000313" key="4">
    <source>
        <dbReference type="Proteomes" id="UP001211044"/>
    </source>
</evidence>
<gene>
    <name evidence="3" type="ORF">PIG85_01725</name>
</gene>
<dbReference type="CDD" id="cd00093">
    <property type="entry name" value="HTH_XRE"/>
    <property type="match status" value="1"/>
</dbReference>
<evidence type="ECO:0000313" key="3">
    <source>
        <dbReference type="EMBL" id="WCE46388.1"/>
    </source>
</evidence>
<feature type="domain" description="HTH cro/C1-type" evidence="2">
    <location>
        <begin position="21"/>
        <end position="75"/>
    </location>
</feature>
<dbReference type="SUPFAM" id="SSF47413">
    <property type="entry name" value="lambda repressor-like DNA-binding domains"/>
    <property type="match status" value="1"/>
</dbReference>
<sequence>MTATKIAPATHTTADAVANNIRAFCAVKRVTCSELARAIGMDRASAGFRWRGQREWRLSELDKVAKVLRVTVQELVSGYDEPRLAGSQLDGVSARPKGLEPPTF</sequence>
<dbReference type="InterPro" id="IPR010982">
    <property type="entry name" value="Lambda_DNA-bd_dom_sf"/>
</dbReference>
<dbReference type="EMBL" id="CP116394">
    <property type="protein sequence ID" value="WCE46388.1"/>
    <property type="molecule type" value="Genomic_DNA"/>
</dbReference>
<evidence type="ECO:0000256" key="1">
    <source>
        <dbReference type="SAM" id="MobiDB-lite"/>
    </source>
</evidence>
<dbReference type="AlphaFoldDB" id="A0AB38XQ35"/>
<accession>A0AB38XQ35</accession>
<proteinExistence type="predicted"/>
<organism evidence="3 4">
    <name type="scientific">Winkia neuii subsp. anitrata</name>
    <dbReference type="NCBI Taxonomy" id="29318"/>
    <lineage>
        <taxon>Bacteria</taxon>
        <taxon>Bacillati</taxon>
        <taxon>Actinomycetota</taxon>
        <taxon>Actinomycetes</taxon>
        <taxon>Actinomycetales</taxon>
        <taxon>Actinomycetaceae</taxon>
        <taxon>Winkia</taxon>
    </lineage>
</organism>
<dbReference type="PROSITE" id="PS50943">
    <property type="entry name" value="HTH_CROC1"/>
    <property type="match status" value="1"/>
</dbReference>
<dbReference type="Proteomes" id="UP001211044">
    <property type="component" value="Chromosome"/>
</dbReference>
<feature type="region of interest" description="Disordered" evidence="1">
    <location>
        <begin position="85"/>
        <end position="104"/>
    </location>
</feature>
<dbReference type="KEGG" id="wne:PIG85_01725"/>
<protein>
    <submittedName>
        <fullName evidence="3">Helix-turn-helix transcriptional regulator</fullName>
    </submittedName>
</protein>
<reference evidence="3" key="1">
    <citation type="submission" date="2023-01" db="EMBL/GenBank/DDBJ databases">
        <title>Comparative Genomic Analysis of the Clinically-Derived Winkia Strain NY0527 Provides Evidence into the Taxonomic Reassignment of Winkia neuii and Characterizes Their Virulence Traits.</title>
        <authorList>
            <person name="Cai X."/>
            <person name="Peng Y."/>
            <person name="Li M."/>
            <person name="Qiu Y."/>
            <person name="Wang Y."/>
            <person name="Xu L."/>
            <person name="Hou Q."/>
        </authorList>
    </citation>
    <scope>NUCLEOTIDE SEQUENCE</scope>
    <source>
        <strain evidence="3">NY0527</strain>
    </source>
</reference>
<name>A0AB38XQ35_9ACTO</name>